<name>A0A7W7W478_9ACTN</name>
<dbReference type="EMBL" id="JACHJT010000001">
    <property type="protein sequence ID" value="MBB4932564.1"/>
    <property type="molecule type" value="Genomic_DNA"/>
</dbReference>
<evidence type="ECO:0000313" key="2">
    <source>
        <dbReference type="EMBL" id="MBB4932564.1"/>
    </source>
</evidence>
<keyword evidence="3" id="KW-1185">Reference proteome</keyword>
<evidence type="ECO:0000256" key="1">
    <source>
        <dbReference type="SAM" id="Phobius"/>
    </source>
</evidence>
<comment type="caution">
    <text evidence="2">The sequence shown here is derived from an EMBL/GenBank/DDBJ whole genome shotgun (WGS) entry which is preliminary data.</text>
</comment>
<evidence type="ECO:0000313" key="3">
    <source>
        <dbReference type="Proteomes" id="UP000523007"/>
    </source>
</evidence>
<sequence>MSSDTRNTSDGARAGRPRHGFLAWLVFILAIGTVLTVVAGCMAMVYGPMLTGG</sequence>
<gene>
    <name evidence="2" type="ORF">F4561_003384</name>
</gene>
<reference evidence="2 3" key="1">
    <citation type="submission" date="2020-08" db="EMBL/GenBank/DDBJ databases">
        <title>Sequencing the genomes of 1000 actinobacteria strains.</title>
        <authorList>
            <person name="Klenk H.-P."/>
        </authorList>
    </citation>
    <scope>NUCLEOTIDE SEQUENCE [LARGE SCALE GENOMIC DNA]</scope>
    <source>
        <strain evidence="2 3">DSM 102030</strain>
    </source>
</reference>
<keyword evidence="1" id="KW-1133">Transmembrane helix</keyword>
<accession>A0A7W7W478</accession>
<dbReference type="RefSeq" id="WP_184580079.1">
    <property type="nucleotide sequence ID" value="NZ_JACHJT010000001.1"/>
</dbReference>
<dbReference type="AlphaFoldDB" id="A0A7W7W478"/>
<organism evidence="2 3">
    <name type="scientific">Lipingzhangella halophila</name>
    <dbReference type="NCBI Taxonomy" id="1783352"/>
    <lineage>
        <taxon>Bacteria</taxon>
        <taxon>Bacillati</taxon>
        <taxon>Actinomycetota</taxon>
        <taxon>Actinomycetes</taxon>
        <taxon>Streptosporangiales</taxon>
        <taxon>Nocardiopsidaceae</taxon>
        <taxon>Lipingzhangella</taxon>
    </lineage>
</organism>
<keyword evidence="1" id="KW-0472">Membrane</keyword>
<protein>
    <submittedName>
        <fullName evidence="2">Uncharacterized protein</fullName>
    </submittedName>
</protein>
<keyword evidence="1" id="KW-0812">Transmembrane</keyword>
<proteinExistence type="predicted"/>
<feature type="transmembrane region" description="Helical" evidence="1">
    <location>
        <begin position="21"/>
        <end position="46"/>
    </location>
</feature>
<dbReference type="Proteomes" id="UP000523007">
    <property type="component" value="Unassembled WGS sequence"/>
</dbReference>